<sequence length="60" mass="7040">MSQLAGFRLRSTLNRRGLSAVETRFTGTLFLRKSLSISSFSLRPLRPWRFVKKSDFDKEF</sequence>
<dbReference type="Proteomes" id="UP000326678">
    <property type="component" value="Chromosome Gxm1"/>
</dbReference>
<evidence type="ECO:0000313" key="1">
    <source>
        <dbReference type="EMBL" id="QFS43635.1"/>
    </source>
</evidence>
<reference evidence="1 2" key="1">
    <citation type="submission" date="2019-10" db="EMBL/GenBank/DDBJ databases">
        <title>Genomic and transcriptomic insights into the perfect genentic adaptation of a filamentous nitrogen-fixing cyanobacterium to rice fields.</title>
        <authorList>
            <person name="Chen Z."/>
        </authorList>
    </citation>
    <scope>NUCLEOTIDE SEQUENCE [LARGE SCALE GENOMIC DNA]</scope>
    <source>
        <strain evidence="1">CCNUC1</strain>
    </source>
</reference>
<dbReference type="EMBL" id="CP045226">
    <property type="protein sequence ID" value="QFS43635.1"/>
    <property type="molecule type" value="Genomic_DNA"/>
</dbReference>
<keyword evidence="2" id="KW-1185">Reference proteome</keyword>
<dbReference type="KEGG" id="nsh:GXM_01108"/>
<gene>
    <name evidence="1" type="ORF">GXM_01108</name>
</gene>
<organism evidence="1 2">
    <name type="scientific">Nostoc sphaeroides CCNUC1</name>
    <dbReference type="NCBI Taxonomy" id="2653204"/>
    <lineage>
        <taxon>Bacteria</taxon>
        <taxon>Bacillati</taxon>
        <taxon>Cyanobacteriota</taxon>
        <taxon>Cyanophyceae</taxon>
        <taxon>Nostocales</taxon>
        <taxon>Nostocaceae</taxon>
        <taxon>Nostoc</taxon>
    </lineage>
</organism>
<name>A0A5P8VT66_9NOSO</name>
<dbReference type="AlphaFoldDB" id="A0A5P8VT66"/>
<proteinExistence type="predicted"/>
<dbReference type="RefSeq" id="WP_152588329.1">
    <property type="nucleotide sequence ID" value="NZ_CP045226.1"/>
</dbReference>
<evidence type="ECO:0000313" key="2">
    <source>
        <dbReference type="Proteomes" id="UP000326678"/>
    </source>
</evidence>
<protein>
    <submittedName>
        <fullName evidence="1">Uncharacterized protein</fullName>
    </submittedName>
</protein>
<accession>A0A5P8VT66</accession>